<proteinExistence type="predicted"/>
<protein>
    <submittedName>
        <fullName evidence="3">Phosphatidylinositide phosphatase SAC1</fullName>
    </submittedName>
</protein>
<gene>
    <name evidence="3" type="primary">Sac1</name>
    <name evidence="3" type="ORF">TRFO_27392</name>
</gene>
<dbReference type="EMBL" id="MLAK01000773">
    <property type="protein sequence ID" value="OHT05002.1"/>
    <property type="molecule type" value="Genomic_DNA"/>
</dbReference>
<dbReference type="PANTHER" id="PTHR45662:SF2">
    <property type="entry name" value="PHOSPHATIDYLINOSITOL-3-PHOSPHATASE SAC1"/>
    <property type="match status" value="1"/>
</dbReference>
<dbReference type="OrthoDB" id="405996at2759"/>
<keyword evidence="1" id="KW-0812">Transmembrane</keyword>
<dbReference type="GO" id="GO:0005783">
    <property type="term" value="C:endoplasmic reticulum"/>
    <property type="evidence" value="ECO:0007669"/>
    <property type="project" value="TreeGrafter"/>
</dbReference>
<evidence type="ECO:0000313" key="3">
    <source>
        <dbReference type="EMBL" id="OHT05002.1"/>
    </source>
</evidence>
<dbReference type="RefSeq" id="XP_068358138.1">
    <property type="nucleotide sequence ID" value="XM_068505515.1"/>
</dbReference>
<dbReference type="PANTHER" id="PTHR45662">
    <property type="entry name" value="PHOSPHATIDYLINOSITIDE PHOSPHATASE SAC1"/>
    <property type="match status" value="1"/>
</dbReference>
<dbReference type="Proteomes" id="UP000179807">
    <property type="component" value="Unassembled WGS sequence"/>
</dbReference>
<feature type="transmembrane region" description="Helical" evidence="1">
    <location>
        <begin position="462"/>
        <end position="484"/>
    </location>
</feature>
<evidence type="ECO:0000313" key="4">
    <source>
        <dbReference type="Proteomes" id="UP000179807"/>
    </source>
</evidence>
<dbReference type="VEuPathDB" id="TrichDB:TRFO_27392"/>
<dbReference type="GO" id="GO:0046856">
    <property type="term" value="P:phosphatidylinositol dephosphorylation"/>
    <property type="evidence" value="ECO:0007669"/>
    <property type="project" value="TreeGrafter"/>
</dbReference>
<feature type="domain" description="SAC" evidence="2">
    <location>
        <begin position="97"/>
        <end position="403"/>
    </location>
</feature>
<name>A0A1J4K216_9EUKA</name>
<accession>A0A1J4K216</accession>
<dbReference type="Pfam" id="PF02383">
    <property type="entry name" value="Syja_N"/>
    <property type="match status" value="1"/>
</dbReference>
<dbReference type="InterPro" id="IPR002013">
    <property type="entry name" value="SAC_dom"/>
</dbReference>
<dbReference type="PROSITE" id="PS50275">
    <property type="entry name" value="SAC"/>
    <property type="match status" value="1"/>
</dbReference>
<keyword evidence="1" id="KW-1133">Transmembrane helix</keyword>
<comment type="caution">
    <text evidence="3">The sequence shown here is derived from an EMBL/GenBank/DDBJ whole genome shotgun (WGS) entry which is preliminary data.</text>
</comment>
<keyword evidence="1" id="KW-0472">Membrane</keyword>
<dbReference type="GeneID" id="94840219"/>
<evidence type="ECO:0000259" key="2">
    <source>
        <dbReference type="PROSITE" id="PS50275"/>
    </source>
</evidence>
<reference evidence="3" key="1">
    <citation type="submission" date="2016-10" db="EMBL/GenBank/DDBJ databases">
        <authorList>
            <person name="Benchimol M."/>
            <person name="Almeida L.G."/>
            <person name="Vasconcelos A.T."/>
            <person name="Perreira-Neves A."/>
            <person name="Rosa I.A."/>
            <person name="Tasca T."/>
            <person name="Bogo M.R."/>
            <person name="de Souza W."/>
        </authorList>
    </citation>
    <scope>NUCLEOTIDE SEQUENCE [LARGE SCALE GENOMIC DNA]</scope>
    <source>
        <strain evidence="3">K</strain>
    </source>
</reference>
<sequence length="514" mass="57855">MSSLTYNSNALLLKCEGLGSFTIDRKTLSLSTDSVESGTTVDFQHLLGAFEVNEQTYLALGTAVETVCEFRNINRITNFKLVKLSSGGSDSLVESLLDEGLHLGPLYFSSTHDLSLTSVQQAENAQTRPHFVWNYKPLEKLRSIVNNDKVGTQVVTGFSFSTKTDGYTYAVLSRRSAVRAGTRLWMRGADEEGNVANFVETEQIVEFPNVTYSLVQIRGSVPMRWTQYPNLSRLPSLSLGEEADCKKSLTNHFQTLYKEYGHITVVSLTDDKGREKQMTNLYNTLGGQAENVTYQYWDFHHECAKLHWENIDKLIALIQPKIDEIGFSVIKDGVVEKRQNGVVRTNCVDCLDRTNVVQSVIARQNLERQLKLQNIDKLSVNGLQAFRNLWTDNADALSCQYAGTPALKTDYTRTGKRTFSGVLDDGKNAVVRYYVNTCTDGTRQDAYDAVTQDIECKGYQRGYGLLMVLLMTLIAILTFLINWATKGKKEAALKLKEDRRRAVNYPHFRDVGLK</sequence>
<organism evidence="3 4">
    <name type="scientific">Tritrichomonas foetus</name>
    <dbReference type="NCBI Taxonomy" id="1144522"/>
    <lineage>
        <taxon>Eukaryota</taxon>
        <taxon>Metamonada</taxon>
        <taxon>Parabasalia</taxon>
        <taxon>Tritrichomonadida</taxon>
        <taxon>Tritrichomonadidae</taxon>
        <taxon>Tritrichomonas</taxon>
    </lineage>
</organism>
<dbReference type="AlphaFoldDB" id="A0A1J4K216"/>
<dbReference type="GO" id="GO:0043812">
    <property type="term" value="F:phosphatidylinositol-4-phosphate phosphatase activity"/>
    <property type="evidence" value="ECO:0007669"/>
    <property type="project" value="TreeGrafter"/>
</dbReference>
<keyword evidence="4" id="KW-1185">Reference proteome</keyword>
<evidence type="ECO:0000256" key="1">
    <source>
        <dbReference type="SAM" id="Phobius"/>
    </source>
</evidence>